<keyword evidence="2" id="KW-1185">Reference proteome</keyword>
<gene>
    <name evidence="1" type="ORF">COR50_18320</name>
</gene>
<proteinExistence type="predicted"/>
<sequence>MTNQELQTYIDDYTMADFNRIKLMWNGKYGQEFMDDNYDFRMQVCEFVVPQIDTVSLDLIRDLYCETGKTSPLTFGVYNSFHLFADELLKRGGSKYLLDYIRGASHSMDTGISSGRLTISKQKAKELLNYFDELKSKSTDPEEQKLLNDFIRQRLEYNANREESPATNSTLSKAGCSWWQKLFGSE</sequence>
<dbReference type="AlphaFoldDB" id="A0A291QYG6"/>
<evidence type="ECO:0000313" key="1">
    <source>
        <dbReference type="EMBL" id="ATL48967.1"/>
    </source>
</evidence>
<organism evidence="1 2">
    <name type="scientific">Chitinophaga caeni</name>
    <dbReference type="NCBI Taxonomy" id="2029983"/>
    <lineage>
        <taxon>Bacteria</taxon>
        <taxon>Pseudomonadati</taxon>
        <taxon>Bacteroidota</taxon>
        <taxon>Chitinophagia</taxon>
        <taxon>Chitinophagales</taxon>
        <taxon>Chitinophagaceae</taxon>
        <taxon>Chitinophaga</taxon>
    </lineage>
</organism>
<dbReference type="Proteomes" id="UP000220133">
    <property type="component" value="Chromosome"/>
</dbReference>
<accession>A0A291QYG6</accession>
<dbReference type="RefSeq" id="WP_098195335.1">
    <property type="nucleotide sequence ID" value="NZ_CP023777.1"/>
</dbReference>
<evidence type="ECO:0000313" key="2">
    <source>
        <dbReference type="Proteomes" id="UP000220133"/>
    </source>
</evidence>
<dbReference type="OrthoDB" id="2081715at2"/>
<dbReference type="KEGG" id="cbae:COR50_18320"/>
<dbReference type="EMBL" id="CP023777">
    <property type="protein sequence ID" value="ATL48967.1"/>
    <property type="molecule type" value="Genomic_DNA"/>
</dbReference>
<reference evidence="1 2" key="1">
    <citation type="submission" date="2017-10" db="EMBL/GenBank/DDBJ databases">
        <title>Paenichitinophaga pekingensis gen. nov., sp. nov., isolated from activated sludge.</title>
        <authorList>
            <person name="Jin D."/>
            <person name="Kong X."/>
            <person name="Deng Y."/>
            <person name="Bai Z."/>
        </authorList>
    </citation>
    <scope>NUCLEOTIDE SEQUENCE [LARGE SCALE GENOMIC DNA]</scope>
    <source>
        <strain evidence="1 2">13</strain>
    </source>
</reference>
<protein>
    <submittedName>
        <fullName evidence="1">Uncharacterized protein</fullName>
    </submittedName>
</protein>
<name>A0A291QYG6_9BACT</name>